<protein>
    <recommendedName>
        <fullName evidence="2">Histidine kinase/HSP90-like ATPase domain-containing protein</fullName>
    </recommendedName>
</protein>
<dbReference type="RefSeq" id="WP_009849900.1">
    <property type="nucleotide sequence ID" value="NZ_DS022294.1"/>
</dbReference>
<dbReference type="OrthoDB" id="9811749at2"/>
<evidence type="ECO:0000313" key="3">
    <source>
        <dbReference type="EMBL" id="EAU55437.1"/>
    </source>
</evidence>
<keyword evidence="1" id="KW-0723">Serine/threonine-protein kinase</keyword>
<dbReference type="Proteomes" id="UP000005297">
    <property type="component" value="Unassembled WGS sequence"/>
</dbReference>
<dbReference type="AlphaFoldDB" id="Q0F0V4"/>
<keyword evidence="1" id="KW-0808">Transferase</keyword>
<dbReference type="CDD" id="cd16936">
    <property type="entry name" value="HATPase_RsbW-like"/>
    <property type="match status" value="1"/>
</dbReference>
<dbReference type="STRING" id="314344.AL013_06675"/>
<keyword evidence="4" id="KW-1185">Reference proteome</keyword>
<organism evidence="3 4">
    <name type="scientific">Mariprofundus ferrooxydans PV-1</name>
    <dbReference type="NCBI Taxonomy" id="314345"/>
    <lineage>
        <taxon>Bacteria</taxon>
        <taxon>Pseudomonadati</taxon>
        <taxon>Pseudomonadota</taxon>
        <taxon>Candidatius Mariprofundia</taxon>
        <taxon>Mariprofundales</taxon>
        <taxon>Mariprofundaceae</taxon>
        <taxon>Mariprofundus</taxon>
    </lineage>
</organism>
<dbReference type="PANTHER" id="PTHR35526">
    <property type="entry name" value="ANTI-SIGMA-F FACTOR RSBW-RELATED"/>
    <property type="match status" value="1"/>
</dbReference>
<dbReference type="EMBL" id="AATS01000003">
    <property type="protein sequence ID" value="EAU55437.1"/>
    <property type="molecule type" value="Genomic_DNA"/>
</dbReference>
<dbReference type="HOGENOM" id="CLU_1608859_0_0_0"/>
<dbReference type="Pfam" id="PF13581">
    <property type="entry name" value="HATPase_c_2"/>
    <property type="match status" value="1"/>
</dbReference>
<dbReference type="Gene3D" id="3.30.565.10">
    <property type="entry name" value="Histidine kinase-like ATPase, C-terminal domain"/>
    <property type="match status" value="1"/>
</dbReference>
<sequence length="165" mass="18276">MTAKPCVQDVAFPECESSHVGRLRLQLNCNSDCVHVLRSIVAVMSARAGMDELRSNRVAIAVDELFANIARHAYGGKPGRVEFESRIVDRSDGSALVFDFRDYASVGWNGCMQEVAERHIDHQDPCPGGLGLQLICSVADHCEHVVLDDGNHWLLIFNLGEKDER</sequence>
<evidence type="ECO:0000256" key="1">
    <source>
        <dbReference type="ARBA" id="ARBA00022527"/>
    </source>
</evidence>
<comment type="caution">
    <text evidence="3">The sequence shown here is derived from an EMBL/GenBank/DDBJ whole genome shotgun (WGS) entry which is preliminary data.</text>
</comment>
<dbReference type="InterPro" id="IPR050267">
    <property type="entry name" value="Anti-sigma-factor_SerPK"/>
</dbReference>
<dbReference type="InterPro" id="IPR003594">
    <property type="entry name" value="HATPase_dom"/>
</dbReference>
<dbReference type="InParanoid" id="Q0F0V4"/>
<reference evidence="3 4" key="1">
    <citation type="submission" date="2006-09" db="EMBL/GenBank/DDBJ databases">
        <authorList>
            <person name="Emerson D."/>
            <person name="Ferriera S."/>
            <person name="Johnson J."/>
            <person name="Kravitz S."/>
            <person name="Halpern A."/>
            <person name="Remington K."/>
            <person name="Beeson K."/>
            <person name="Tran B."/>
            <person name="Rogers Y.-H."/>
            <person name="Friedman R."/>
            <person name="Venter J.C."/>
        </authorList>
    </citation>
    <scope>NUCLEOTIDE SEQUENCE [LARGE SCALE GENOMIC DNA]</scope>
    <source>
        <strain evidence="3 4">PV-1</strain>
    </source>
</reference>
<evidence type="ECO:0000259" key="2">
    <source>
        <dbReference type="Pfam" id="PF13581"/>
    </source>
</evidence>
<gene>
    <name evidence="3" type="ORF">SPV1_11911</name>
</gene>
<name>Q0F0V4_9PROT</name>
<dbReference type="GO" id="GO:0004674">
    <property type="term" value="F:protein serine/threonine kinase activity"/>
    <property type="evidence" value="ECO:0007669"/>
    <property type="project" value="UniProtKB-KW"/>
</dbReference>
<keyword evidence="1" id="KW-0418">Kinase</keyword>
<accession>Q0F0V4</accession>
<evidence type="ECO:0000313" key="4">
    <source>
        <dbReference type="Proteomes" id="UP000005297"/>
    </source>
</evidence>
<feature type="domain" description="Histidine kinase/HSP90-like ATPase" evidence="2">
    <location>
        <begin position="34"/>
        <end position="144"/>
    </location>
</feature>
<proteinExistence type="predicted"/>
<dbReference type="InterPro" id="IPR036890">
    <property type="entry name" value="HATPase_C_sf"/>
</dbReference>